<name>X1CAD0_9ZZZZ</name>
<dbReference type="AlphaFoldDB" id="X1CAD0"/>
<reference evidence="1" key="1">
    <citation type="journal article" date="2014" name="Front. Microbiol.">
        <title>High frequency of phylogenetically diverse reductive dehalogenase-homologous genes in deep subseafloor sedimentary metagenomes.</title>
        <authorList>
            <person name="Kawai M."/>
            <person name="Futagami T."/>
            <person name="Toyoda A."/>
            <person name="Takaki Y."/>
            <person name="Nishi S."/>
            <person name="Hori S."/>
            <person name="Arai W."/>
            <person name="Tsubouchi T."/>
            <person name="Morono Y."/>
            <person name="Uchiyama I."/>
            <person name="Ito T."/>
            <person name="Fujiyama A."/>
            <person name="Inagaki F."/>
            <person name="Takami H."/>
        </authorList>
    </citation>
    <scope>NUCLEOTIDE SEQUENCE</scope>
    <source>
        <strain evidence="1">Expedition CK06-06</strain>
    </source>
</reference>
<organism evidence="1">
    <name type="scientific">marine sediment metagenome</name>
    <dbReference type="NCBI Taxonomy" id="412755"/>
    <lineage>
        <taxon>unclassified sequences</taxon>
        <taxon>metagenomes</taxon>
        <taxon>ecological metagenomes</taxon>
    </lineage>
</organism>
<accession>X1CAD0</accession>
<evidence type="ECO:0000313" key="1">
    <source>
        <dbReference type="EMBL" id="GAH05081.1"/>
    </source>
</evidence>
<protein>
    <submittedName>
        <fullName evidence="1">Uncharacterized protein</fullName>
    </submittedName>
</protein>
<feature type="non-terminal residue" evidence="1">
    <location>
        <position position="33"/>
    </location>
</feature>
<comment type="caution">
    <text evidence="1">The sequence shown here is derived from an EMBL/GenBank/DDBJ whole genome shotgun (WGS) entry which is preliminary data.</text>
</comment>
<gene>
    <name evidence="1" type="ORF">S01H4_38308</name>
</gene>
<dbReference type="EMBL" id="BART01020655">
    <property type="protein sequence ID" value="GAH05081.1"/>
    <property type="molecule type" value="Genomic_DNA"/>
</dbReference>
<proteinExistence type="predicted"/>
<sequence length="33" mass="3708">MKVLILEDEPGAARNLLDLIHEVDESMEVMAIL</sequence>